<reference evidence="1 2" key="1">
    <citation type="journal article" date="2021" name="Sci. Rep.">
        <title>The distribution of antibiotic resistance genes in chicken gut microbiota commensals.</title>
        <authorList>
            <person name="Juricova H."/>
            <person name="Matiasovicova J."/>
            <person name="Kubasova T."/>
            <person name="Cejkova D."/>
            <person name="Rychlik I."/>
        </authorList>
    </citation>
    <scope>NUCLEOTIDE SEQUENCE [LARGE SCALE GENOMIC DNA]</scope>
    <source>
        <strain evidence="1 2">An819</strain>
    </source>
</reference>
<protein>
    <submittedName>
        <fullName evidence="1">Uncharacterized protein</fullName>
    </submittedName>
</protein>
<evidence type="ECO:0000313" key="2">
    <source>
        <dbReference type="Proteomes" id="UP000764045"/>
    </source>
</evidence>
<comment type="caution">
    <text evidence="1">The sequence shown here is derived from an EMBL/GenBank/DDBJ whole genome shotgun (WGS) entry which is preliminary data.</text>
</comment>
<dbReference type="EMBL" id="JACJJL010000019">
    <property type="protein sequence ID" value="MBM6662352.1"/>
    <property type="molecule type" value="Genomic_DNA"/>
</dbReference>
<accession>A0A939B5Q8</accession>
<keyword evidence="2" id="KW-1185">Reference proteome</keyword>
<proteinExistence type="predicted"/>
<evidence type="ECO:0000313" key="1">
    <source>
        <dbReference type="EMBL" id="MBM6662352.1"/>
    </source>
</evidence>
<sequence length="239" mass="27126">MGVVKYAASEWERKMTENDLDKLEAQGLDVSAYREQLAERRAREAEQQRRDRARWNNPTSLERLTPYVAIPRSMKTQFFKRMAGRAPWFRKIKWLRKYTEGLIVYVGVVKAPDEAWKGEKHDASTHTVVGVYATDDAHACNAGWVSRVALALRNMSEGKQRVAPGCERIIDMIADEGDRGEMALPEAVAEGATAFVRRLDIDDRELPNGYLPTDGIVPHFCWEGTIRCIPADLYAWPSA</sequence>
<organism evidence="1 2">
    <name type="scientific">Marseilla massiliensis</name>
    <dbReference type="NCBI Taxonomy" id="1841864"/>
    <lineage>
        <taxon>Bacteria</taxon>
        <taxon>Pseudomonadati</taxon>
        <taxon>Bacteroidota</taxon>
        <taxon>Bacteroidia</taxon>
        <taxon>Bacteroidales</taxon>
        <taxon>Prevotellaceae</taxon>
        <taxon>Marseilla</taxon>
    </lineage>
</organism>
<dbReference type="Proteomes" id="UP000764045">
    <property type="component" value="Unassembled WGS sequence"/>
</dbReference>
<name>A0A939B5Q8_9BACT</name>
<dbReference type="AlphaFoldDB" id="A0A939B5Q8"/>
<gene>
    <name evidence="1" type="ORF">H6B30_11430</name>
</gene>